<dbReference type="PANTHER" id="PTHR35563:SF2">
    <property type="entry name" value="BARREL METAL-DEPENDENT HYDROLASE, PUTATIVE (AFU_ORTHOLOGUE AFUA_1G16240)-RELATED"/>
    <property type="match status" value="1"/>
</dbReference>
<dbReference type="GO" id="GO:0016787">
    <property type="term" value="F:hydrolase activity"/>
    <property type="evidence" value="ECO:0007669"/>
    <property type="project" value="InterPro"/>
</dbReference>
<dbReference type="OrthoDB" id="9787654at2"/>
<accession>A0A1N6HYX3</accession>
<dbReference type="InterPro" id="IPR006680">
    <property type="entry name" value="Amidohydro-rel"/>
</dbReference>
<dbReference type="Gene3D" id="3.20.20.140">
    <property type="entry name" value="Metal-dependent hydrolases"/>
    <property type="match status" value="1"/>
</dbReference>
<dbReference type="SUPFAM" id="SSF51556">
    <property type="entry name" value="Metallo-dependent hydrolases"/>
    <property type="match status" value="1"/>
</dbReference>
<evidence type="ECO:0000313" key="3">
    <source>
        <dbReference type="Proteomes" id="UP000184693"/>
    </source>
</evidence>
<gene>
    <name evidence="2" type="ORF">SAMN05444168_3778</name>
</gene>
<keyword evidence="2" id="KW-0413">Isomerase</keyword>
<dbReference type="AlphaFoldDB" id="A0A1N6HYX3"/>
<sequence>MSWTFPAGACDTHMHFYDLRVPSAIGGPPLPGCYTVADYRALQSRLGLQRVVVVQPNAYQFDNSVMLEALTELGTNARGVAVTSANTSDAQIDAMTQAGVRGQRFYALRWGALGLDALAPLMPRLHAHGWHANVQLDGHALAQCAGLLTTLPSDCVIDHVGKFLPPPRVDDPAFTALLRLLDTGRCWVKLSAPYESSTRLTGTRAFDDVAALIGALVAHAPQQLLWATNWPHPFPPADFIPDDSALLRFFLDCVPREQDRRRILVDNPARLYGFS</sequence>
<proteinExistence type="predicted"/>
<evidence type="ECO:0000313" key="2">
    <source>
        <dbReference type="EMBL" id="SIO24956.1"/>
    </source>
</evidence>
<feature type="domain" description="Amidohydrolase-related" evidence="1">
    <location>
        <begin position="10"/>
        <end position="274"/>
    </location>
</feature>
<protein>
    <submittedName>
        <fullName evidence="2">D-galactarolactone isomerase</fullName>
    </submittedName>
</protein>
<dbReference type="GO" id="GO:0016853">
    <property type="term" value="F:isomerase activity"/>
    <property type="evidence" value="ECO:0007669"/>
    <property type="project" value="UniProtKB-KW"/>
</dbReference>
<evidence type="ECO:0000259" key="1">
    <source>
        <dbReference type="Pfam" id="PF04909"/>
    </source>
</evidence>
<dbReference type="RefSeq" id="WP_074265604.1">
    <property type="nucleotide sequence ID" value="NZ_FSRM01000001.1"/>
</dbReference>
<dbReference type="EMBL" id="FSRM01000001">
    <property type="protein sequence ID" value="SIO24956.1"/>
    <property type="molecule type" value="Genomic_DNA"/>
</dbReference>
<organism evidence="2 3">
    <name type="scientific">Paraburkholderia phenazinium</name>
    <dbReference type="NCBI Taxonomy" id="60549"/>
    <lineage>
        <taxon>Bacteria</taxon>
        <taxon>Pseudomonadati</taxon>
        <taxon>Pseudomonadota</taxon>
        <taxon>Betaproteobacteria</taxon>
        <taxon>Burkholderiales</taxon>
        <taxon>Burkholderiaceae</taxon>
        <taxon>Paraburkholderia</taxon>
    </lineage>
</organism>
<dbReference type="Proteomes" id="UP000184693">
    <property type="component" value="Unassembled WGS sequence"/>
</dbReference>
<dbReference type="InterPro" id="IPR032466">
    <property type="entry name" value="Metal_Hydrolase"/>
</dbReference>
<reference evidence="2 3" key="1">
    <citation type="submission" date="2016-11" db="EMBL/GenBank/DDBJ databases">
        <authorList>
            <person name="Jaros S."/>
            <person name="Januszkiewicz K."/>
            <person name="Wedrychowicz H."/>
        </authorList>
    </citation>
    <scope>NUCLEOTIDE SEQUENCE [LARGE SCALE GENOMIC DNA]</scope>
    <source>
        <strain evidence="2 3">GAS86</strain>
    </source>
</reference>
<dbReference type="InterPro" id="IPR052358">
    <property type="entry name" value="Aro_Compnd_Degr_Hydrolases"/>
</dbReference>
<name>A0A1N6HYX3_9BURK</name>
<dbReference type="PANTHER" id="PTHR35563">
    <property type="entry name" value="BARREL METAL-DEPENDENT HYDROLASE, PUTATIVE (AFU_ORTHOLOGUE AFUA_1G16240)-RELATED"/>
    <property type="match status" value="1"/>
</dbReference>
<dbReference type="Pfam" id="PF04909">
    <property type="entry name" value="Amidohydro_2"/>
    <property type="match status" value="1"/>
</dbReference>